<dbReference type="AlphaFoldDB" id="A0A177B6V7"/>
<dbReference type="GO" id="GO:0005743">
    <property type="term" value="C:mitochondrial inner membrane"/>
    <property type="evidence" value="ECO:0007669"/>
    <property type="project" value="UniProtKB-SubCell"/>
</dbReference>
<keyword evidence="3" id="KW-0813">Transport</keyword>
<comment type="subcellular location">
    <subcellularLocation>
        <location evidence="1">Mitochondrion inner membrane</location>
        <topology evidence="1">Multi-pass membrane protein</topology>
    </subcellularLocation>
</comment>
<dbReference type="PROSITE" id="PS50920">
    <property type="entry name" value="SOLCAR"/>
    <property type="match status" value="6"/>
</dbReference>
<dbReference type="GO" id="GO:0015183">
    <property type="term" value="F:L-aspartate transmembrane transporter activity"/>
    <property type="evidence" value="ECO:0007669"/>
    <property type="project" value="TreeGrafter"/>
</dbReference>
<evidence type="ECO:0000256" key="5">
    <source>
        <dbReference type="ARBA" id="ARBA00022737"/>
    </source>
</evidence>
<feature type="repeat" description="Solcar" evidence="12">
    <location>
        <begin position="572"/>
        <end position="660"/>
    </location>
</feature>
<dbReference type="GO" id="GO:0005313">
    <property type="term" value="F:L-glutamate transmembrane transporter activity"/>
    <property type="evidence" value="ECO:0007669"/>
    <property type="project" value="TreeGrafter"/>
</dbReference>
<dbReference type="FunFam" id="1.50.40.10:FF:000004">
    <property type="entry name" value="Calcium-binding mitochondrial carrier protein Aralar1"/>
    <property type="match status" value="2"/>
</dbReference>
<dbReference type="Proteomes" id="UP000078046">
    <property type="component" value="Unassembled WGS sequence"/>
</dbReference>
<dbReference type="InterPro" id="IPR018108">
    <property type="entry name" value="MCP_transmembrane"/>
</dbReference>
<evidence type="ECO:0000256" key="10">
    <source>
        <dbReference type="ARBA" id="ARBA00023136"/>
    </source>
</evidence>
<dbReference type="GO" id="GO:0043490">
    <property type="term" value="P:malate-aspartate shuttle"/>
    <property type="evidence" value="ECO:0007669"/>
    <property type="project" value="TreeGrafter"/>
</dbReference>
<accession>A0A177B6V7</accession>
<evidence type="ECO:0000256" key="12">
    <source>
        <dbReference type="PROSITE-ProRule" id="PRU00282"/>
    </source>
</evidence>
<dbReference type="EMBL" id="LWCA01000196">
    <property type="protein sequence ID" value="OAF70029.1"/>
    <property type="molecule type" value="Genomic_DNA"/>
</dbReference>
<dbReference type="Pfam" id="PF00153">
    <property type="entry name" value="Mito_carr"/>
    <property type="match status" value="6"/>
</dbReference>
<keyword evidence="14" id="KW-1185">Reference proteome</keyword>
<gene>
    <name evidence="13" type="ORF">A3Q56_02205</name>
</gene>
<dbReference type="PRINTS" id="PR00926">
    <property type="entry name" value="MITOCARRIER"/>
</dbReference>
<dbReference type="SUPFAM" id="SSF103506">
    <property type="entry name" value="Mitochondrial carrier"/>
    <property type="match status" value="2"/>
</dbReference>
<dbReference type="Gene3D" id="1.50.40.10">
    <property type="entry name" value="Mitochondrial carrier domain"/>
    <property type="match status" value="2"/>
</dbReference>
<feature type="repeat" description="Solcar" evidence="12">
    <location>
        <begin position="480"/>
        <end position="564"/>
    </location>
</feature>
<evidence type="ECO:0000256" key="7">
    <source>
        <dbReference type="ARBA" id="ARBA00022837"/>
    </source>
</evidence>
<evidence type="ECO:0000256" key="1">
    <source>
        <dbReference type="ARBA" id="ARBA00004448"/>
    </source>
</evidence>
<dbReference type="PANTHER" id="PTHR45678:SF9">
    <property type="entry name" value="CALCIUM-BINDING MITOCHONDRIAL CARRIER PROTEIN ARALAR1"/>
    <property type="match status" value="1"/>
</dbReference>
<feature type="repeat" description="Solcar" evidence="12">
    <location>
        <begin position="901"/>
        <end position="979"/>
    </location>
</feature>
<keyword evidence="7" id="KW-0106">Calcium</keyword>
<evidence type="ECO:0000313" key="14">
    <source>
        <dbReference type="Proteomes" id="UP000078046"/>
    </source>
</evidence>
<keyword evidence="9" id="KW-0496">Mitochondrion</keyword>
<feature type="repeat" description="Solcar" evidence="12">
    <location>
        <begin position="809"/>
        <end position="893"/>
    </location>
</feature>
<evidence type="ECO:0000256" key="11">
    <source>
        <dbReference type="ARBA" id="ARBA00038674"/>
    </source>
</evidence>
<evidence type="ECO:0000256" key="4">
    <source>
        <dbReference type="ARBA" id="ARBA00022692"/>
    </source>
</evidence>
<organism evidence="13 14">
    <name type="scientific">Intoshia linei</name>
    <dbReference type="NCBI Taxonomy" id="1819745"/>
    <lineage>
        <taxon>Eukaryota</taxon>
        <taxon>Metazoa</taxon>
        <taxon>Spiralia</taxon>
        <taxon>Lophotrochozoa</taxon>
        <taxon>Mesozoa</taxon>
        <taxon>Orthonectida</taxon>
        <taxon>Rhopaluridae</taxon>
        <taxon>Intoshia</taxon>
    </lineage>
</organism>
<sequence length="979" mass="111064">MNIFKTKLIQNNANVLFGYLTNLNVLNFANRSINQLVLKSRQMKRHRQKRRERRDRLLNMKLTQRKEARMQQDFENFKQSELLRIQQYNPEAEVDKHIKLANIAGWSIDPFKTLPSSLLEKGTLYVNIEEFLNSIYKNHLNQYDYQQLHKILTYSTAKGIAEFEHIQNLQHLLSLPDSNYQIAYELCQKNGCINFDNFKKCIANIDKLDYLNFNFNFFQLYFGKTYNVSIHYPDFVHFLNEFTRECDAQFFFKLSNDGCTISNDHFIQFAKKRFKDTILFSFFNQNNLKNIDRENWSFAETCSIINVARKISTLTSNGTFNCTNNDKLIETYLKTFNTTVLDKKFLNFFKDSTILSDLKQASKVEQVEKSKDGAIIQAKKGIFNFVLGGIAGGIGAMAVYPIDLVKTRMQNQRKHINIKIDEILYKSSVDCAKKVLRHEGLRGLYRGLLPQLVGVAPEKAIKLTVNDFMRSKLRRGDEVLPFWKGMIAGGSAGFCQVLFTNPLEIVKIQLQIAAEGKKKSAVTAGQVVRQLGIRGLYRYSSACMLRDAPFSAIFFPVYHTLKNKFQSADGHISMHASFATALLSGIPAAYLVTPADVIKTRLQAFTKANQVGYKNIIDCVQKIYSQEGLGAFMKGSIPRVIRSAPQFGVTLCCYELLKMVFKLQSDEKLDASTIGSFNNPTWKLSSFNKMHTSLKTAKSDEKPGIEAVNKFKSNAVNLVLGGIAGDVGASFVYPIDFVKTRMQNQQKTKSKVLYNNSLDCARKIIKFEGFRGIYRGLLPQLVGVTPEKAVELAVNDLMRKKLRKGNEVLPFYKGIIAGATAGVGQVIFTNPLEMVKIQLQISAEGKKTTNATATQIIRQLGIPGLYKHVTACMMRDGPFSGIFFPVYHHLKHKYKNDDETLSISTSFFIALISGVPAAYLVTPADVIKTRLQSLKKQNHNYTGIIDCAQKIYKHEGPGAFFKGSIRNFFYDNYSCDVDE</sequence>
<evidence type="ECO:0000256" key="2">
    <source>
        <dbReference type="ARBA" id="ARBA00006375"/>
    </source>
</evidence>
<feature type="repeat" description="Solcar" evidence="12">
    <location>
        <begin position="712"/>
        <end position="801"/>
    </location>
</feature>
<comment type="caution">
    <text evidence="13">The sequence shown here is derived from an EMBL/GenBank/DDBJ whole genome shotgun (WGS) entry which is preliminary data.</text>
</comment>
<evidence type="ECO:0000256" key="9">
    <source>
        <dbReference type="ARBA" id="ARBA00023128"/>
    </source>
</evidence>
<keyword evidence="8" id="KW-1133">Transmembrane helix</keyword>
<dbReference type="OrthoDB" id="2161at2759"/>
<keyword evidence="10 12" id="KW-0472">Membrane</keyword>
<comment type="similarity">
    <text evidence="2">Belongs to the mitochondrial carrier (TC 2.A.29) family.</text>
</comment>
<protein>
    <submittedName>
        <fullName evidence="13">Calcium-binding mitochondrial carrier protein Aralar1</fullName>
    </submittedName>
</protein>
<proteinExistence type="inferred from homology"/>
<dbReference type="PANTHER" id="PTHR45678">
    <property type="entry name" value="MITOCHONDRIAL 2-OXODICARBOXYLATE CARRIER 1-RELATED"/>
    <property type="match status" value="1"/>
</dbReference>
<evidence type="ECO:0000256" key="8">
    <source>
        <dbReference type="ARBA" id="ARBA00022989"/>
    </source>
</evidence>
<feature type="repeat" description="Solcar" evidence="12">
    <location>
        <begin position="379"/>
        <end position="472"/>
    </location>
</feature>
<reference evidence="13 14" key="1">
    <citation type="submission" date="2016-04" db="EMBL/GenBank/DDBJ databases">
        <title>The genome of Intoshia linei affirms orthonectids as highly simplified spiralians.</title>
        <authorList>
            <person name="Mikhailov K.V."/>
            <person name="Slusarev G.S."/>
            <person name="Nikitin M.A."/>
            <person name="Logacheva M.D."/>
            <person name="Penin A."/>
            <person name="Aleoshin V."/>
            <person name="Panchin Y.V."/>
        </authorList>
    </citation>
    <scope>NUCLEOTIDE SEQUENCE [LARGE SCALE GENOMIC DNA]</scope>
    <source>
        <strain evidence="13">Intl2013</strain>
        <tissue evidence="13">Whole animal</tissue>
    </source>
</reference>
<dbReference type="InterPro" id="IPR002067">
    <property type="entry name" value="MCP"/>
</dbReference>
<keyword evidence="6" id="KW-0999">Mitochondrion inner membrane</keyword>
<dbReference type="InterPro" id="IPR051028">
    <property type="entry name" value="Mito_Solute_Carrier"/>
</dbReference>
<keyword evidence="4 12" id="KW-0812">Transmembrane</keyword>
<evidence type="ECO:0000256" key="3">
    <source>
        <dbReference type="ARBA" id="ARBA00022448"/>
    </source>
</evidence>
<evidence type="ECO:0000313" key="13">
    <source>
        <dbReference type="EMBL" id="OAF70029.1"/>
    </source>
</evidence>
<comment type="subunit">
    <text evidence="11">Homodimer (via N-terminus).</text>
</comment>
<name>A0A177B6V7_9BILA</name>
<evidence type="ECO:0000256" key="6">
    <source>
        <dbReference type="ARBA" id="ARBA00022792"/>
    </source>
</evidence>
<dbReference type="InterPro" id="IPR023395">
    <property type="entry name" value="MCP_dom_sf"/>
</dbReference>
<keyword evidence="5" id="KW-0677">Repeat</keyword>